<accession>A0A1B0GKR7</accession>
<dbReference type="AlphaFoldDB" id="A0A1B0GKR7"/>
<feature type="domain" description="Peptidase S1" evidence="2">
    <location>
        <begin position="15"/>
        <end position="240"/>
    </location>
</feature>
<dbReference type="Pfam" id="PF00089">
    <property type="entry name" value="Trypsin"/>
    <property type="match status" value="1"/>
</dbReference>
<dbReference type="GO" id="GO:0004252">
    <property type="term" value="F:serine-type endopeptidase activity"/>
    <property type="evidence" value="ECO:0007669"/>
    <property type="project" value="InterPro"/>
</dbReference>
<dbReference type="SUPFAM" id="SSF50494">
    <property type="entry name" value="Trypsin-like serine proteases"/>
    <property type="match status" value="1"/>
</dbReference>
<dbReference type="SMART" id="SM00020">
    <property type="entry name" value="Tryp_SPc"/>
    <property type="match status" value="1"/>
</dbReference>
<dbReference type="InterPro" id="IPR009003">
    <property type="entry name" value="Peptidase_S1_PA"/>
</dbReference>
<reference evidence="5" key="1">
    <citation type="submission" date="2012-05" db="EMBL/GenBank/DDBJ databases">
        <title>Whole Genome Assembly of Lutzomyia longipalpis.</title>
        <authorList>
            <person name="Richards S."/>
            <person name="Qu C."/>
            <person name="Dillon R."/>
            <person name="Worley K."/>
            <person name="Scherer S."/>
            <person name="Batterton M."/>
            <person name="Taylor A."/>
            <person name="Hawes A."/>
            <person name="Hernandez B."/>
            <person name="Kovar C."/>
            <person name="Mandapat C."/>
            <person name="Pham C."/>
            <person name="Qu C."/>
            <person name="Jing C."/>
            <person name="Bess C."/>
            <person name="Bandaranaike D."/>
            <person name="Ngo D."/>
            <person name="Ongeri F."/>
            <person name="Arias F."/>
            <person name="Lara F."/>
            <person name="Weissenberger G."/>
            <person name="Kamau G."/>
            <person name="Han H."/>
            <person name="Shen H."/>
            <person name="Dinh H."/>
            <person name="Khalil I."/>
            <person name="Jones J."/>
            <person name="Shafer J."/>
            <person name="Jayaseelan J."/>
            <person name="Quiroz J."/>
            <person name="Blankenburg K."/>
            <person name="Nguyen L."/>
            <person name="Jackson L."/>
            <person name="Francisco L."/>
            <person name="Tang L.-Y."/>
            <person name="Pu L.-L."/>
            <person name="Perales L."/>
            <person name="Lorensuhewa L."/>
            <person name="Munidasa M."/>
            <person name="Coyle M."/>
            <person name="Taylor M."/>
            <person name="Puazo M."/>
            <person name="Firestine M."/>
            <person name="Scheel M."/>
            <person name="Javaid M."/>
            <person name="Wang M."/>
            <person name="Li M."/>
            <person name="Tabassum N."/>
            <person name="Saada N."/>
            <person name="Osuji N."/>
            <person name="Aqrawi P."/>
            <person name="Fu Q."/>
            <person name="Thornton R."/>
            <person name="Raj R."/>
            <person name="Goodspeed R."/>
            <person name="Mata R."/>
            <person name="Najjar R."/>
            <person name="Gubbala S."/>
            <person name="Lee S."/>
            <person name="Denson S."/>
            <person name="Patil S."/>
            <person name="Macmil S."/>
            <person name="Qi S."/>
            <person name="Matskevitch T."/>
            <person name="Palculict T."/>
            <person name="Mathew T."/>
            <person name="Vee V."/>
            <person name="Velamala V."/>
            <person name="Korchina V."/>
            <person name="Cai W."/>
            <person name="Liu W."/>
            <person name="Dai W."/>
            <person name="Zou X."/>
            <person name="Zhu Y."/>
            <person name="Zhang Y."/>
            <person name="Wu Y.-Q."/>
            <person name="Xin Y."/>
            <person name="Nazarath L."/>
            <person name="Kovar C."/>
            <person name="Han Y."/>
            <person name="Muzny D."/>
            <person name="Gibbs R."/>
        </authorList>
    </citation>
    <scope>NUCLEOTIDE SEQUENCE [LARGE SCALE GENOMIC DNA]</scope>
    <source>
        <strain evidence="5">Jacobina</strain>
    </source>
</reference>
<dbReference type="VEuPathDB" id="VectorBase:LLOJ009048"/>
<reference evidence="4" key="3">
    <citation type="submission" date="2020-05" db="UniProtKB">
        <authorList>
            <consortium name="EnsemblMetazoa"/>
        </authorList>
    </citation>
    <scope>IDENTIFICATION</scope>
    <source>
        <strain evidence="4">Jacobina</strain>
    </source>
</reference>
<keyword evidence="3" id="KW-0378">Hydrolase</keyword>
<dbReference type="InterPro" id="IPR043504">
    <property type="entry name" value="Peptidase_S1_PA_chymotrypsin"/>
</dbReference>
<dbReference type="Gene3D" id="2.40.10.10">
    <property type="entry name" value="Trypsin-like serine proteases"/>
    <property type="match status" value="1"/>
</dbReference>
<dbReference type="EMBL" id="AJWK01030952">
    <property type="status" value="NOT_ANNOTATED_CDS"/>
    <property type="molecule type" value="Genomic_DNA"/>
</dbReference>
<proteinExistence type="inferred from homology"/>
<organism evidence="4 5">
    <name type="scientific">Lutzomyia longipalpis</name>
    <name type="common">Sand fly</name>
    <dbReference type="NCBI Taxonomy" id="7200"/>
    <lineage>
        <taxon>Eukaryota</taxon>
        <taxon>Metazoa</taxon>
        <taxon>Ecdysozoa</taxon>
        <taxon>Arthropoda</taxon>
        <taxon>Hexapoda</taxon>
        <taxon>Insecta</taxon>
        <taxon>Pterygota</taxon>
        <taxon>Neoptera</taxon>
        <taxon>Endopterygota</taxon>
        <taxon>Diptera</taxon>
        <taxon>Nematocera</taxon>
        <taxon>Psychodoidea</taxon>
        <taxon>Psychodidae</taxon>
        <taxon>Lutzomyia</taxon>
        <taxon>Lutzomyia</taxon>
    </lineage>
</organism>
<keyword evidence="5" id="KW-1185">Reference proteome</keyword>
<dbReference type="EnsemblMetazoa" id="LLOJ009048-RA">
    <property type="protein sequence ID" value="LLOJ009048-PA"/>
    <property type="gene ID" value="LLOJ009048"/>
</dbReference>
<dbReference type="PROSITE" id="PS50240">
    <property type="entry name" value="TRYPSIN_DOM"/>
    <property type="match status" value="1"/>
</dbReference>
<dbReference type="InterPro" id="IPR001254">
    <property type="entry name" value="Trypsin_dom"/>
</dbReference>
<evidence type="ECO:0000259" key="2">
    <source>
        <dbReference type="PROSITE" id="PS50240"/>
    </source>
</evidence>
<evidence type="ECO:0000256" key="1">
    <source>
        <dbReference type="ARBA" id="ARBA00024195"/>
    </source>
</evidence>
<dbReference type="EMBL" id="GITU01009541">
    <property type="protein sequence ID" value="MBC1178244.1"/>
    <property type="molecule type" value="Transcribed_RNA"/>
</dbReference>
<keyword evidence="3" id="KW-0645">Protease</keyword>
<dbReference type="InterPro" id="IPR051333">
    <property type="entry name" value="CLIP_Serine_Protease"/>
</dbReference>
<comment type="similarity">
    <text evidence="1">Belongs to the peptidase S1 family. CLIP subfamily.</text>
</comment>
<dbReference type="GO" id="GO:0006508">
    <property type="term" value="P:proteolysis"/>
    <property type="evidence" value="ECO:0007669"/>
    <property type="project" value="UniProtKB-KW"/>
</dbReference>
<dbReference type="PANTHER" id="PTHR24260">
    <property type="match status" value="1"/>
</dbReference>
<evidence type="ECO:0000313" key="4">
    <source>
        <dbReference type="EnsemblMetazoa" id="LLOJ009048-PA"/>
    </source>
</evidence>
<dbReference type="VEuPathDB" id="VectorBase:LLONM1_004450"/>
<dbReference type="Proteomes" id="UP000092461">
    <property type="component" value="Unassembled WGS sequence"/>
</dbReference>
<evidence type="ECO:0000313" key="5">
    <source>
        <dbReference type="Proteomes" id="UP000092461"/>
    </source>
</evidence>
<sequence length="248" mass="27460">MCSTPVKTGLPESFIIGGNPAPDYETSVAAIVSFQEHQATFGFLFTGSLITNQHILTVAQAIQGYVNWHVGLGSIDRDAMQYFESSTVHIHDQYNPQFLQNNIGIIVLHEAIPPIVALPMTLPPEHPTLSPMYRYYGFGLTDPNDFGSAAYRLKYGFTSQVSLEECRNIFGSLLITNGTWCGQQFNTGLCHGDQGGPMIHFFDNHLVAIGSHWMDPCHGGFPDVFVNVSYYLSWIYQIINAPIPVEGL</sequence>
<reference evidence="3" key="2">
    <citation type="journal article" date="2020" name="BMC">
        <title>Leishmania infection induces a limited differential gene expression in the sand fly midgut.</title>
        <authorList>
            <person name="Coutinho-Abreu I.V."/>
            <person name="Serafim T.D."/>
            <person name="Meneses C."/>
            <person name="Kamhawi S."/>
            <person name="Oliveira F."/>
            <person name="Valenzuela J.G."/>
        </authorList>
    </citation>
    <scope>NUCLEOTIDE SEQUENCE</scope>
    <source>
        <strain evidence="3">Jacobina</strain>
        <tissue evidence="3">Midgut</tissue>
    </source>
</reference>
<name>A0A1B0GKR7_LUTLO</name>
<dbReference type="PANTHER" id="PTHR24260:SF138">
    <property type="entry name" value="IP10340P-RELATED"/>
    <property type="match status" value="1"/>
</dbReference>
<evidence type="ECO:0000313" key="3">
    <source>
        <dbReference type="EMBL" id="MBC1178244.1"/>
    </source>
</evidence>
<protein>
    <submittedName>
        <fullName evidence="3">Putative trypsin-like serine protease</fullName>
    </submittedName>
</protein>